<evidence type="ECO:0000256" key="3">
    <source>
        <dbReference type="PROSITE-ProRule" id="PRU00209"/>
    </source>
</evidence>
<evidence type="ECO:0000256" key="1">
    <source>
        <dbReference type="ARBA" id="ARBA00022555"/>
    </source>
</evidence>
<dbReference type="Pfam" id="PF14794">
    <property type="entry name" value="DUF4479"/>
    <property type="match status" value="1"/>
</dbReference>
<dbReference type="InterPro" id="IPR002547">
    <property type="entry name" value="tRNA-bd_dom"/>
</dbReference>
<gene>
    <name evidence="5" type="primary">ytpR</name>
    <name evidence="5" type="ORF">ACFO0S_12550</name>
</gene>
<dbReference type="CDD" id="cd02796">
    <property type="entry name" value="tRNA_bind_bactPheRS"/>
    <property type="match status" value="1"/>
</dbReference>
<keyword evidence="2 3" id="KW-0694">RNA-binding</keyword>
<accession>A0ABV8UX14</accession>
<evidence type="ECO:0000256" key="2">
    <source>
        <dbReference type="ARBA" id="ARBA00022884"/>
    </source>
</evidence>
<dbReference type="Proteomes" id="UP001595733">
    <property type="component" value="Unassembled WGS sequence"/>
</dbReference>
<proteinExistence type="predicted"/>
<keyword evidence="6" id="KW-1185">Reference proteome</keyword>
<dbReference type="PROSITE" id="PS50886">
    <property type="entry name" value="TRBD"/>
    <property type="match status" value="1"/>
</dbReference>
<dbReference type="RefSeq" id="WP_378142444.1">
    <property type="nucleotide sequence ID" value="NZ_JBHSEF010000026.1"/>
</dbReference>
<comment type="caution">
    <text evidence="5">The sequence shown here is derived from an EMBL/GenBank/DDBJ whole genome shotgun (WGS) entry which is preliminary data.</text>
</comment>
<protein>
    <submittedName>
        <fullName evidence="5">YtpR family tRNA-binding protein</fullName>
    </submittedName>
</protein>
<dbReference type="InterPro" id="IPR012340">
    <property type="entry name" value="NA-bd_OB-fold"/>
</dbReference>
<name>A0ABV8UX14_9BACL</name>
<dbReference type="InterPro" id="IPR037154">
    <property type="entry name" value="YtpR-like_sf"/>
</dbReference>
<dbReference type="Pfam" id="PF01588">
    <property type="entry name" value="tRNA_bind"/>
    <property type="match status" value="1"/>
</dbReference>
<dbReference type="Gene3D" id="2.40.50.140">
    <property type="entry name" value="Nucleic acid-binding proteins"/>
    <property type="match status" value="1"/>
</dbReference>
<dbReference type="SUPFAM" id="SSF50249">
    <property type="entry name" value="Nucleic acid-binding proteins"/>
    <property type="match status" value="1"/>
</dbReference>
<dbReference type="Gene3D" id="3.30.1940.10">
    <property type="entry name" value="YtpR-like"/>
    <property type="match status" value="1"/>
</dbReference>
<feature type="domain" description="TRNA-binding" evidence="4">
    <location>
        <begin position="90"/>
        <end position="200"/>
    </location>
</feature>
<keyword evidence="1 3" id="KW-0820">tRNA-binding</keyword>
<sequence>MRVFYNTKGIGDVLLVELSHSTPKEVTTERFGDITLISDAETKEALALNMFCFSNYEKLPSTGIVEVTPELVDKLQSIVDRSDVPLELNVDFSPKFVVGYVKELTAHPDADKLRVATVDIGSKELQIVCGAPNIEQGQSVIVAKVGAVMPSGLEIKDAVLRGVPSSGMICSAKELDLPNAPQEKGILVVDGGYAPGTPLEALSIEL</sequence>
<dbReference type="NCBIfam" id="NF045760">
    <property type="entry name" value="YtpR"/>
    <property type="match status" value="1"/>
</dbReference>
<dbReference type="InterPro" id="IPR027855">
    <property type="entry name" value="DUF4479"/>
</dbReference>
<dbReference type="EMBL" id="JBHSEF010000026">
    <property type="protein sequence ID" value="MFC4355882.1"/>
    <property type="molecule type" value="Genomic_DNA"/>
</dbReference>
<evidence type="ECO:0000313" key="6">
    <source>
        <dbReference type="Proteomes" id="UP001595733"/>
    </source>
</evidence>
<organism evidence="5 6">
    <name type="scientific">Chryseomicrobium palamuruense</name>
    <dbReference type="NCBI Taxonomy" id="682973"/>
    <lineage>
        <taxon>Bacteria</taxon>
        <taxon>Bacillati</taxon>
        <taxon>Bacillota</taxon>
        <taxon>Bacilli</taxon>
        <taxon>Bacillales</taxon>
        <taxon>Caryophanaceae</taxon>
        <taxon>Chryseomicrobium</taxon>
    </lineage>
</organism>
<evidence type="ECO:0000259" key="4">
    <source>
        <dbReference type="PROSITE" id="PS50886"/>
    </source>
</evidence>
<reference evidence="6" key="1">
    <citation type="journal article" date="2019" name="Int. J. Syst. Evol. Microbiol.">
        <title>The Global Catalogue of Microorganisms (GCM) 10K type strain sequencing project: providing services to taxonomists for standard genome sequencing and annotation.</title>
        <authorList>
            <consortium name="The Broad Institute Genomics Platform"/>
            <consortium name="The Broad Institute Genome Sequencing Center for Infectious Disease"/>
            <person name="Wu L."/>
            <person name="Ma J."/>
        </authorList>
    </citation>
    <scope>NUCLEOTIDE SEQUENCE [LARGE SCALE GENOMIC DNA]</scope>
    <source>
        <strain evidence="6">CCUG 50353</strain>
    </source>
</reference>
<evidence type="ECO:0000313" key="5">
    <source>
        <dbReference type="EMBL" id="MFC4355882.1"/>
    </source>
</evidence>
<dbReference type="InterPro" id="IPR033714">
    <property type="entry name" value="tRNA_bind_bactPheRS"/>
</dbReference>